<sequence>MPDIFLYQGEANPNDIVLSDPTVQRGGGSPVNYTLVCASGSYVYTGQAATLTLARKLSLAAGAYVYTGQAATLAVARKLALDAGAYTYTGQDATLTYVAGGVDYTLECEPGAYLYTGQDAILDYQPVYAVIDTHDGGKKRRHENPFEDKSKKELRVLLERAISIVKATEKTKVVAQPVEAKKTADLSREQVRQVIADIYTNVAMQKAAKEFDDEEAVLLLL</sequence>
<dbReference type="EMBL" id="LR797401">
    <property type="protein sequence ID" value="CAB4214518.1"/>
    <property type="molecule type" value="Genomic_DNA"/>
</dbReference>
<gene>
    <name evidence="2" type="ORF">UFOVP1095_52</name>
    <name evidence="3" type="ORF">UFOVP1452_52</name>
    <name evidence="4" type="ORF">UFOVP1540_29</name>
    <name evidence="1" type="ORF">UFOVP918_52</name>
</gene>
<proteinExistence type="predicted"/>
<evidence type="ECO:0000313" key="4">
    <source>
        <dbReference type="EMBL" id="CAB5228379.1"/>
    </source>
</evidence>
<dbReference type="EMBL" id="LR797032">
    <property type="protein sequence ID" value="CAB4183031.1"/>
    <property type="molecule type" value="Genomic_DNA"/>
</dbReference>
<protein>
    <submittedName>
        <fullName evidence="3">Uncharacterized protein</fullName>
    </submittedName>
</protein>
<dbReference type="EMBL" id="LR796867">
    <property type="protein sequence ID" value="CAB4171450.1"/>
    <property type="molecule type" value="Genomic_DNA"/>
</dbReference>
<evidence type="ECO:0000313" key="2">
    <source>
        <dbReference type="EMBL" id="CAB4183031.1"/>
    </source>
</evidence>
<evidence type="ECO:0000313" key="1">
    <source>
        <dbReference type="EMBL" id="CAB4171450.1"/>
    </source>
</evidence>
<reference evidence="3" key="1">
    <citation type="submission" date="2020-05" db="EMBL/GenBank/DDBJ databases">
        <authorList>
            <person name="Chiriac C."/>
            <person name="Salcher M."/>
            <person name="Ghai R."/>
            <person name="Kavagutti S V."/>
        </authorList>
    </citation>
    <scope>NUCLEOTIDE SEQUENCE</scope>
</reference>
<evidence type="ECO:0000313" key="3">
    <source>
        <dbReference type="EMBL" id="CAB4214518.1"/>
    </source>
</evidence>
<name>A0A6J5SL36_9CAUD</name>
<dbReference type="EMBL" id="LR798384">
    <property type="protein sequence ID" value="CAB5228379.1"/>
    <property type="molecule type" value="Genomic_DNA"/>
</dbReference>
<organism evidence="3">
    <name type="scientific">uncultured Caudovirales phage</name>
    <dbReference type="NCBI Taxonomy" id="2100421"/>
    <lineage>
        <taxon>Viruses</taxon>
        <taxon>Duplodnaviria</taxon>
        <taxon>Heunggongvirae</taxon>
        <taxon>Uroviricota</taxon>
        <taxon>Caudoviricetes</taxon>
        <taxon>Peduoviridae</taxon>
        <taxon>Maltschvirus</taxon>
        <taxon>Maltschvirus maltsch</taxon>
    </lineage>
</organism>
<accession>A0A6J5SL36</accession>